<organism evidence="8 9">
    <name type="scientific">Scleropages formosus</name>
    <name type="common">Asian bonytongue</name>
    <name type="synonym">Osteoglossum formosum</name>
    <dbReference type="NCBI Taxonomy" id="113540"/>
    <lineage>
        <taxon>Eukaryota</taxon>
        <taxon>Metazoa</taxon>
        <taxon>Chordata</taxon>
        <taxon>Craniata</taxon>
        <taxon>Vertebrata</taxon>
        <taxon>Euteleostomi</taxon>
        <taxon>Actinopterygii</taxon>
        <taxon>Neopterygii</taxon>
        <taxon>Teleostei</taxon>
        <taxon>Osteoglossocephala</taxon>
        <taxon>Osteoglossomorpha</taxon>
        <taxon>Osteoglossiformes</taxon>
        <taxon>Osteoglossidae</taxon>
        <taxon>Scleropages</taxon>
    </lineage>
</organism>
<dbReference type="InterPro" id="IPR024679">
    <property type="entry name" value="Ipi1_N"/>
</dbReference>
<dbReference type="GO" id="GO:0071339">
    <property type="term" value="C:MLL1 complex"/>
    <property type="evidence" value="ECO:0007669"/>
    <property type="project" value="TreeGrafter"/>
</dbReference>
<name>A0A8C9VZ87_SCLFO</name>
<proteinExistence type="inferred from homology"/>
<dbReference type="PANTHER" id="PTHR16056:SF2">
    <property type="entry name" value="TESTIS-EXPRESSED PROTEIN 10"/>
    <property type="match status" value="1"/>
</dbReference>
<dbReference type="PANTHER" id="PTHR16056">
    <property type="entry name" value="REGULATOR OF MICROTUBULE DYNAMICS PROTEIN"/>
    <property type="match status" value="1"/>
</dbReference>
<feature type="compositionally biased region" description="Basic residues" evidence="5">
    <location>
        <begin position="1"/>
        <end position="23"/>
    </location>
</feature>
<reference evidence="8 9" key="1">
    <citation type="submission" date="2019-04" db="EMBL/GenBank/DDBJ databases">
        <authorList>
            <consortium name="Wellcome Sanger Institute Data Sharing"/>
        </authorList>
    </citation>
    <scope>NUCLEOTIDE SEQUENCE [LARGE SCALE GENOMIC DNA]</scope>
</reference>
<sequence length="973" mass="108642">MTKKRKRQHDFQKVKLKVGKKKPKADNATDVNFRTKGIRLPEQLKKVGTGPSTHRQLSIKDLLSQLHHYSGGVKQGALAGLRELLSQNPHLLEQHLSSVLSEVAAVFTDKEPAVRSAALRLLRFVAQCVPAERVAPFFPLLSAHLTCAMTHIAEGVQEDALRVLDVLLEHYPALLSGHSAVLLRNFLELISQRRLSQGGKSSTEHRAGDWALSVNPDRTVTGQQWRLTVLLRLSRFLQAVVEERPMEDGVVSGHVLDPEGREKGVVTPLELTWEEHTFGKGGLQVFEHSGAQPSTASSFRLRPNTEPGGGTTEGLASAEIVRNFASTLVPLLLEVWVEALASEHGKTESDHLLAPETISLLYQVLTILQLLRRLAPQQHHQEDLDSWFRSSYLNDFKHHFMKNFPYGLLEVARHKKKGDVKRSKQQQVAAGSAGAMEPLTLNLTLCQVMVSLSSRTRGGQDADWLGPIRAFVRDSLSSGAKLSSKHLGALLEVVWRLVLTYKSRAVTEELLQAVHVQYQQRNLTLPVRMLLLRFFSRLYLHEHQGQPHIARSKVLSRWLAGLPLQLVQLGLRNPHLSAELLQIVQAAAAWKNKDLLQSLQTQACRLYDPQEGSMVLLPSESQQRLVQLVYFLPVLPAEVLACLSRCCTTGRISASLAASLVRLVHLRSSLCGWAVDKQEVAVSDVDYFSFLFSTLTGFSSDELSTLQQAREDSVTPPSPLSPLSLYSTPLEQFTHHWDVVEEVCHCLEMVGSRSQCFDVLQNAICRNLTSLRVLPDSTAAALLRAASRLLDPSFLPSEALLRFLSDCCLSLLTLLLGLEQEAAAQDSAQKREAVWGACLAALSSVPRLLRLVLQCARVSDLCEEELPLLAQMLSLMLQHSQLRNHMLANGTLLQHIVQDLTKTIAVLKRANLQRHHEQLYPDFTVAYPHGSDLRRQKRYCGGDRREQWLTDLLYCYSVTLSTHRGNLGLRDIY</sequence>
<evidence type="ECO:0000259" key="7">
    <source>
        <dbReference type="Pfam" id="PF25781"/>
    </source>
</evidence>
<feature type="domain" description="TEX10-like TPR repeats" evidence="7">
    <location>
        <begin position="554"/>
        <end position="903"/>
    </location>
</feature>
<dbReference type="OrthoDB" id="361362at2759"/>
<reference evidence="8" key="3">
    <citation type="submission" date="2025-09" db="UniProtKB">
        <authorList>
            <consortium name="Ensembl"/>
        </authorList>
    </citation>
    <scope>IDENTIFICATION</scope>
</reference>
<dbReference type="InterPro" id="IPR011989">
    <property type="entry name" value="ARM-like"/>
</dbReference>
<dbReference type="Proteomes" id="UP000694397">
    <property type="component" value="Chromosome 18"/>
</dbReference>
<gene>
    <name evidence="8" type="primary">TEX10</name>
    <name evidence="8" type="synonym">tex10</name>
</gene>
<accession>A0A8C9VZ87</accession>
<dbReference type="GO" id="GO:0005730">
    <property type="term" value="C:nucleolus"/>
    <property type="evidence" value="ECO:0007669"/>
    <property type="project" value="UniProtKB-SubCell"/>
</dbReference>
<dbReference type="InterPro" id="IPR057949">
    <property type="entry name" value="TPR_TEX10"/>
</dbReference>
<dbReference type="Pfam" id="PF12333">
    <property type="entry name" value="Ipi1_N"/>
    <property type="match status" value="1"/>
</dbReference>
<feature type="region of interest" description="Disordered" evidence="5">
    <location>
        <begin position="293"/>
        <end position="313"/>
    </location>
</feature>
<feature type="region of interest" description="Disordered" evidence="5">
    <location>
        <begin position="1"/>
        <end position="27"/>
    </location>
</feature>
<comment type="subcellular location">
    <subcellularLocation>
        <location evidence="1">Nucleus</location>
        <location evidence="1">Nucleolus</location>
    </subcellularLocation>
    <subcellularLocation>
        <location evidence="2">Nucleus</location>
        <location evidence="2">Nucleoplasm</location>
    </subcellularLocation>
</comment>
<dbReference type="Pfam" id="PF25781">
    <property type="entry name" value="TPR_TEX10"/>
    <property type="match status" value="1"/>
</dbReference>
<evidence type="ECO:0000313" key="8">
    <source>
        <dbReference type="Ensembl" id="ENSSFOP00015066700.1"/>
    </source>
</evidence>
<evidence type="ECO:0000256" key="5">
    <source>
        <dbReference type="SAM" id="MobiDB-lite"/>
    </source>
</evidence>
<dbReference type="FunFam" id="1.25.10.10:FF:000164">
    <property type="entry name" value="Testis-expressed sequence 10 protein"/>
    <property type="match status" value="1"/>
</dbReference>
<evidence type="ECO:0000256" key="3">
    <source>
        <dbReference type="ARBA" id="ARBA00006427"/>
    </source>
</evidence>
<reference evidence="8" key="2">
    <citation type="submission" date="2025-08" db="UniProtKB">
        <authorList>
            <consortium name="Ensembl"/>
        </authorList>
    </citation>
    <scope>IDENTIFICATION</scope>
</reference>
<dbReference type="InterPro" id="IPR016024">
    <property type="entry name" value="ARM-type_fold"/>
</dbReference>
<dbReference type="Gene3D" id="1.25.10.10">
    <property type="entry name" value="Leucine-rich Repeat Variant"/>
    <property type="match status" value="1"/>
</dbReference>
<evidence type="ECO:0000256" key="1">
    <source>
        <dbReference type="ARBA" id="ARBA00004604"/>
    </source>
</evidence>
<feature type="domain" description="Pre-rRNA-processing protein Ipi1 N-terminal" evidence="6">
    <location>
        <begin position="133"/>
        <end position="237"/>
    </location>
</feature>
<keyword evidence="9" id="KW-1185">Reference proteome</keyword>
<dbReference type="Ensembl" id="ENSSFOT00015057594.1">
    <property type="protein sequence ID" value="ENSSFOP00015066700.1"/>
    <property type="gene ID" value="ENSSFOG00015009468.2"/>
</dbReference>
<protein>
    <submittedName>
        <fullName evidence="8">Testis expressed 10</fullName>
    </submittedName>
</protein>
<keyword evidence="4" id="KW-0539">Nucleus</keyword>
<comment type="similarity">
    <text evidence="3">Belongs to the IPI1/TEX10 family.</text>
</comment>
<evidence type="ECO:0000313" key="9">
    <source>
        <dbReference type="Proteomes" id="UP000694397"/>
    </source>
</evidence>
<dbReference type="AlphaFoldDB" id="A0A8C9VZ87"/>
<evidence type="ECO:0000256" key="2">
    <source>
        <dbReference type="ARBA" id="ARBA00004642"/>
    </source>
</evidence>
<dbReference type="SUPFAM" id="SSF48371">
    <property type="entry name" value="ARM repeat"/>
    <property type="match status" value="1"/>
</dbReference>
<evidence type="ECO:0000259" key="6">
    <source>
        <dbReference type="Pfam" id="PF12333"/>
    </source>
</evidence>
<dbReference type="GeneTree" id="ENSGT00950000182992"/>
<evidence type="ECO:0000256" key="4">
    <source>
        <dbReference type="ARBA" id="ARBA00023242"/>
    </source>
</evidence>